<feature type="domain" description="Dienelactone hydrolase" evidence="1">
    <location>
        <begin position="28"/>
        <end position="143"/>
    </location>
</feature>
<dbReference type="InterPro" id="IPR029058">
    <property type="entry name" value="AB_hydrolase_fold"/>
</dbReference>
<organism evidence="2 3">
    <name type="scientific">Ponticaulis profundi</name>
    <dbReference type="NCBI Taxonomy" id="2665222"/>
    <lineage>
        <taxon>Bacteria</taxon>
        <taxon>Pseudomonadati</taxon>
        <taxon>Pseudomonadota</taxon>
        <taxon>Alphaproteobacteria</taxon>
        <taxon>Hyphomonadales</taxon>
        <taxon>Hyphomonadaceae</taxon>
        <taxon>Ponticaulis</taxon>
    </lineage>
</organism>
<evidence type="ECO:0000313" key="2">
    <source>
        <dbReference type="EMBL" id="MFC6197539.1"/>
    </source>
</evidence>
<gene>
    <name evidence="2" type="ORF">ACFQDM_05590</name>
</gene>
<name>A0ABW1S8I5_9PROT</name>
<dbReference type="EC" id="3.1.-.-" evidence="2"/>
<proteinExistence type="predicted"/>
<reference evidence="3" key="1">
    <citation type="journal article" date="2019" name="Int. J. Syst. Evol. Microbiol.">
        <title>The Global Catalogue of Microorganisms (GCM) 10K type strain sequencing project: providing services to taxonomists for standard genome sequencing and annotation.</title>
        <authorList>
            <consortium name="The Broad Institute Genomics Platform"/>
            <consortium name="The Broad Institute Genome Sequencing Center for Infectious Disease"/>
            <person name="Wu L."/>
            <person name="Ma J."/>
        </authorList>
    </citation>
    <scope>NUCLEOTIDE SEQUENCE [LARGE SCALE GENOMIC DNA]</scope>
    <source>
        <strain evidence="3">CGMCC-1.15741</strain>
    </source>
</reference>
<sequence length="262" mass="28822">MSNMQPFEDAEIFTDQGITHSVFRKGSGPGVLLLHELPGMTPEFWRLANWLAERFTVWTPDMFGRGQTPTRPESGRLFLRACISREIHLFAKHDPGPVTQWLRALSVKLFEATPGRGIGVIGMCMSGNFALTLALDPIVTAPVTSQPGLPASVPLRNLDGGLQMTTEEKAALAARNVDVMGLRFAGDRLCKAARFDAIRDVIGAQRFHEHVLPDEVRNPDGPLKYPHSVLTADLVDEDDSLTKQKLGEVISFLTSRISPEPV</sequence>
<dbReference type="GO" id="GO:0016787">
    <property type="term" value="F:hydrolase activity"/>
    <property type="evidence" value="ECO:0007669"/>
    <property type="project" value="UniProtKB-KW"/>
</dbReference>
<dbReference type="Proteomes" id="UP001596303">
    <property type="component" value="Unassembled WGS sequence"/>
</dbReference>
<dbReference type="Pfam" id="PF01738">
    <property type="entry name" value="DLH"/>
    <property type="match status" value="1"/>
</dbReference>
<keyword evidence="3" id="KW-1185">Reference proteome</keyword>
<dbReference type="Gene3D" id="3.40.50.1820">
    <property type="entry name" value="alpha/beta hydrolase"/>
    <property type="match status" value="1"/>
</dbReference>
<accession>A0ABW1S8I5</accession>
<dbReference type="EMBL" id="JBHSSW010000005">
    <property type="protein sequence ID" value="MFC6197539.1"/>
    <property type="molecule type" value="Genomic_DNA"/>
</dbReference>
<dbReference type="InterPro" id="IPR002925">
    <property type="entry name" value="Dienelactn_hydro"/>
</dbReference>
<keyword evidence="2" id="KW-0378">Hydrolase</keyword>
<evidence type="ECO:0000259" key="1">
    <source>
        <dbReference type="Pfam" id="PF01738"/>
    </source>
</evidence>
<comment type="caution">
    <text evidence="2">The sequence shown here is derived from an EMBL/GenBank/DDBJ whole genome shotgun (WGS) entry which is preliminary data.</text>
</comment>
<dbReference type="RefSeq" id="WP_377376596.1">
    <property type="nucleotide sequence ID" value="NZ_JBHSSW010000005.1"/>
</dbReference>
<dbReference type="SUPFAM" id="SSF53474">
    <property type="entry name" value="alpha/beta-Hydrolases"/>
    <property type="match status" value="1"/>
</dbReference>
<protein>
    <submittedName>
        <fullName evidence="2">Dienelactone hydrolase family protein</fullName>
        <ecNumber evidence="2">3.1.-.-</ecNumber>
    </submittedName>
</protein>
<evidence type="ECO:0000313" key="3">
    <source>
        <dbReference type="Proteomes" id="UP001596303"/>
    </source>
</evidence>